<evidence type="ECO:0000313" key="2">
    <source>
        <dbReference type="Proteomes" id="UP001165740"/>
    </source>
</evidence>
<feature type="chain" id="PRO_5040982758" evidence="1">
    <location>
        <begin position="33"/>
        <end position="141"/>
    </location>
</feature>
<keyword evidence="2" id="KW-1185">Reference proteome</keyword>
<evidence type="ECO:0000313" key="3">
    <source>
        <dbReference type="RefSeq" id="XP_055872094.1"/>
    </source>
</evidence>
<accession>A0A9W2ZB08</accession>
<keyword evidence="1" id="KW-0732">Signal</keyword>
<gene>
    <name evidence="3" type="primary">LOC129923705</name>
</gene>
<protein>
    <submittedName>
        <fullName evidence="3">Uncharacterized protein LOC129923705 isoform X3</fullName>
    </submittedName>
</protein>
<dbReference type="Proteomes" id="UP001165740">
    <property type="component" value="Chromosome 17"/>
</dbReference>
<dbReference type="AlphaFoldDB" id="A0A9W2ZB08"/>
<dbReference type="GeneID" id="129923705"/>
<feature type="signal peptide" evidence="1">
    <location>
        <begin position="1"/>
        <end position="32"/>
    </location>
</feature>
<name>A0A9W2ZB08_BIOGL</name>
<sequence>MVEMICLLTRWLSVKFIFFGIVLMLHCQELNARVTEVRCDPDIPSRPQPDVNVHAIAMPQSDIHVTNCTEGEYLDWYKCSPCQEGTFRTKQIAALDRYSWCQSCQEPVRNYCRAMHQVKRRQNHVRGWILPARSSRNAVQI</sequence>
<proteinExistence type="predicted"/>
<dbReference type="RefSeq" id="XP_055872094.1">
    <property type="nucleotide sequence ID" value="XM_056016119.1"/>
</dbReference>
<evidence type="ECO:0000256" key="1">
    <source>
        <dbReference type="SAM" id="SignalP"/>
    </source>
</evidence>
<organism evidence="2 3">
    <name type="scientific">Biomphalaria glabrata</name>
    <name type="common">Bloodfluke planorb</name>
    <name type="synonym">Freshwater snail</name>
    <dbReference type="NCBI Taxonomy" id="6526"/>
    <lineage>
        <taxon>Eukaryota</taxon>
        <taxon>Metazoa</taxon>
        <taxon>Spiralia</taxon>
        <taxon>Lophotrochozoa</taxon>
        <taxon>Mollusca</taxon>
        <taxon>Gastropoda</taxon>
        <taxon>Heterobranchia</taxon>
        <taxon>Euthyneura</taxon>
        <taxon>Panpulmonata</taxon>
        <taxon>Hygrophila</taxon>
        <taxon>Lymnaeoidea</taxon>
        <taxon>Planorbidae</taxon>
        <taxon>Biomphalaria</taxon>
    </lineage>
</organism>
<reference evidence="3" key="1">
    <citation type="submission" date="2025-08" db="UniProtKB">
        <authorList>
            <consortium name="RefSeq"/>
        </authorList>
    </citation>
    <scope>IDENTIFICATION</scope>
</reference>